<dbReference type="Proteomes" id="UP000008367">
    <property type="component" value="Unassembled WGS sequence"/>
</dbReference>
<gene>
    <name evidence="1" type="ORF">VCHENC02_5104B</name>
</gene>
<accession>A0A454CRM5</accession>
<organism evidence="1 2">
    <name type="scientific">Vibrio harveyi</name>
    <name type="common">Beneckea harveyi</name>
    <dbReference type="NCBI Taxonomy" id="669"/>
    <lineage>
        <taxon>Bacteria</taxon>
        <taxon>Pseudomonadati</taxon>
        <taxon>Pseudomonadota</taxon>
        <taxon>Gammaproteobacteria</taxon>
        <taxon>Vibrionales</taxon>
        <taxon>Vibrionaceae</taxon>
        <taxon>Vibrio</taxon>
    </lineage>
</organism>
<protein>
    <submittedName>
        <fullName evidence="1">Uncharacterized protein</fullName>
    </submittedName>
</protein>
<reference evidence="1 2" key="1">
    <citation type="submission" date="2012-10" db="EMBL/GenBank/DDBJ databases">
        <title>Genome sequence of Vibrio Cholerae HENC-02.</title>
        <authorList>
            <person name="Eppinger M."/>
            <person name="Hasan N.A."/>
            <person name="Sengamalay N."/>
            <person name="Hine E."/>
            <person name="Su Q."/>
            <person name="Daugherty S.C."/>
            <person name="Young S."/>
            <person name="Sadzewicz L."/>
            <person name="Tallon L."/>
            <person name="Cebula T.A."/>
            <person name="Ravel J."/>
            <person name="Colwell R.R."/>
        </authorList>
    </citation>
    <scope>NUCLEOTIDE SEQUENCE [LARGE SCALE GENOMIC DNA]</scope>
    <source>
        <strain evidence="1 2">HENC-02</strain>
    </source>
</reference>
<sequence length="9" mass="1088">CRELLNILD</sequence>
<name>A0A454CRM5_VIBHA</name>
<dbReference type="EMBL" id="AJSR01002258">
    <property type="protein sequence ID" value="EKM29052.1"/>
    <property type="molecule type" value="Genomic_DNA"/>
</dbReference>
<comment type="caution">
    <text evidence="1">The sequence shown here is derived from an EMBL/GenBank/DDBJ whole genome shotgun (WGS) entry which is preliminary data.</text>
</comment>
<evidence type="ECO:0000313" key="1">
    <source>
        <dbReference type="EMBL" id="EKM29052.1"/>
    </source>
</evidence>
<evidence type="ECO:0000313" key="2">
    <source>
        <dbReference type="Proteomes" id="UP000008367"/>
    </source>
</evidence>
<feature type="non-terminal residue" evidence="1">
    <location>
        <position position="1"/>
    </location>
</feature>
<proteinExistence type="predicted"/>